<sequence>MTGNRNAEVKKLQKYKHVAVQLGELSYGSDVLVCRSGKCGKGGLQQVAAVPHFISKCTPVDVLSPARTRCVRRNAIE</sequence>
<proteinExistence type="predicted"/>
<organism evidence="1 2">
    <name type="scientific">Clavelina lepadiformis</name>
    <name type="common">Light-bulb sea squirt</name>
    <name type="synonym">Ascidia lepadiformis</name>
    <dbReference type="NCBI Taxonomy" id="159417"/>
    <lineage>
        <taxon>Eukaryota</taxon>
        <taxon>Metazoa</taxon>
        <taxon>Chordata</taxon>
        <taxon>Tunicata</taxon>
        <taxon>Ascidiacea</taxon>
        <taxon>Aplousobranchia</taxon>
        <taxon>Clavelinidae</taxon>
        <taxon>Clavelina</taxon>
    </lineage>
</organism>
<dbReference type="EMBL" id="CAWYQH010000103">
    <property type="protein sequence ID" value="CAK8686860.1"/>
    <property type="molecule type" value="Genomic_DNA"/>
</dbReference>
<accession>A0ABP0G5K9</accession>
<protein>
    <submittedName>
        <fullName evidence="1">Uncharacterized protein</fullName>
    </submittedName>
</protein>
<dbReference type="Proteomes" id="UP001642483">
    <property type="component" value="Unassembled WGS sequence"/>
</dbReference>
<gene>
    <name evidence="1" type="ORF">CVLEPA_LOCUS18892</name>
</gene>
<name>A0ABP0G5K9_CLALP</name>
<comment type="caution">
    <text evidence="1">The sequence shown here is derived from an EMBL/GenBank/DDBJ whole genome shotgun (WGS) entry which is preliminary data.</text>
</comment>
<keyword evidence="2" id="KW-1185">Reference proteome</keyword>
<evidence type="ECO:0000313" key="2">
    <source>
        <dbReference type="Proteomes" id="UP001642483"/>
    </source>
</evidence>
<reference evidence="1 2" key="1">
    <citation type="submission" date="2024-02" db="EMBL/GenBank/DDBJ databases">
        <authorList>
            <person name="Daric V."/>
            <person name="Darras S."/>
        </authorList>
    </citation>
    <scope>NUCLEOTIDE SEQUENCE [LARGE SCALE GENOMIC DNA]</scope>
</reference>
<evidence type="ECO:0000313" key="1">
    <source>
        <dbReference type="EMBL" id="CAK8686860.1"/>
    </source>
</evidence>